<accession>A0A183N4J2</accession>
<protein>
    <submittedName>
        <fullName evidence="1">Uncharacterized protein</fullName>
    </submittedName>
</protein>
<name>A0A183N4J2_9TREM</name>
<reference evidence="1 2" key="1">
    <citation type="submission" date="2018-11" db="EMBL/GenBank/DDBJ databases">
        <authorList>
            <consortium name="Pathogen Informatics"/>
        </authorList>
    </citation>
    <scope>NUCLEOTIDE SEQUENCE [LARGE SCALE GENOMIC DNA]</scope>
    <source>
        <strain evidence="1 2">Zambia</strain>
    </source>
</reference>
<sequence>MQLDDLDFADDLDLLSQTQRQMHEKTTSVAAASASVSLTLHGEKSRILRYNTACTNPIKLTETIWKM</sequence>
<proteinExistence type="predicted"/>
<dbReference type="EMBL" id="UZAI01019581">
    <property type="protein sequence ID" value="VDP46306.1"/>
    <property type="molecule type" value="Genomic_DNA"/>
</dbReference>
<dbReference type="AlphaFoldDB" id="A0A183N4J2"/>
<keyword evidence="2" id="KW-1185">Reference proteome</keyword>
<evidence type="ECO:0000313" key="2">
    <source>
        <dbReference type="Proteomes" id="UP000277204"/>
    </source>
</evidence>
<dbReference type="Proteomes" id="UP000277204">
    <property type="component" value="Unassembled WGS sequence"/>
</dbReference>
<organism evidence="1 2">
    <name type="scientific">Schistosoma margrebowiei</name>
    <dbReference type="NCBI Taxonomy" id="48269"/>
    <lineage>
        <taxon>Eukaryota</taxon>
        <taxon>Metazoa</taxon>
        <taxon>Spiralia</taxon>
        <taxon>Lophotrochozoa</taxon>
        <taxon>Platyhelminthes</taxon>
        <taxon>Trematoda</taxon>
        <taxon>Digenea</taxon>
        <taxon>Strigeidida</taxon>
        <taxon>Schistosomatoidea</taxon>
        <taxon>Schistosomatidae</taxon>
        <taxon>Schistosoma</taxon>
    </lineage>
</organism>
<gene>
    <name evidence="1" type="ORF">SMRZ_LOCUS23217</name>
</gene>
<evidence type="ECO:0000313" key="1">
    <source>
        <dbReference type="EMBL" id="VDP46306.1"/>
    </source>
</evidence>